<dbReference type="PATRIC" id="fig|1395513.3.peg.1811"/>
<evidence type="ECO:0000313" key="3">
    <source>
        <dbReference type="Proteomes" id="UP000018296"/>
    </source>
</evidence>
<keyword evidence="3" id="KW-1185">Reference proteome</keyword>
<feature type="compositionally biased region" description="Basic and acidic residues" evidence="1">
    <location>
        <begin position="25"/>
        <end position="39"/>
    </location>
</feature>
<accession>V6J5G3</accession>
<comment type="caution">
    <text evidence="2">The sequence shown here is derived from an EMBL/GenBank/DDBJ whole genome shotgun (WGS) entry which is preliminary data.</text>
</comment>
<evidence type="ECO:0000256" key="1">
    <source>
        <dbReference type="SAM" id="MobiDB-lite"/>
    </source>
</evidence>
<dbReference type="EMBL" id="AWTC01000008">
    <property type="protein sequence ID" value="EST11964.1"/>
    <property type="molecule type" value="Genomic_DNA"/>
</dbReference>
<sequence>MDLSERVSKCGQMLIAPSGNNGEQMEDKRRYTEKSKINL</sequence>
<feature type="region of interest" description="Disordered" evidence="1">
    <location>
        <begin position="14"/>
        <end position="39"/>
    </location>
</feature>
<gene>
    <name evidence="2" type="ORF">P343_08980</name>
</gene>
<organism evidence="2 3">
    <name type="scientific">Sporolactobacillus laevolacticus DSM 442</name>
    <dbReference type="NCBI Taxonomy" id="1395513"/>
    <lineage>
        <taxon>Bacteria</taxon>
        <taxon>Bacillati</taxon>
        <taxon>Bacillota</taxon>
        <taxon>Bacilli</taxon>
        <taxon>Bacillales</taxon>
        <taxon>Sporolactobacillaceae</taxon>
        <taxon>Sporolactobacillus</taxon>
    </lineage>
</organism>
<protein>
    <submittedName>
        <fullName evidence="2">Uncharacterized protein</fullName>
    </submittedName>
</protein>
<reference evidence="2 3" key="1">
    <citation type="journal article" date="2013" name="Genome Announc.">
        <title>Genome Sequence of Sporolactobacillus laevolacticus DSM442, an Efficient Polymer-Grade D-Lactate Producer from Agricultural Waste Cottonseed as a Nitrogen Source.</title>
        <authorList>
            <person name="Wang H."/>
            <person name="Wang L."/>
            <person name="Ju J."/>
            <person name="Yu B."/>
            <person name="Ma Y."/>
        </authorList>
    </citation>
    <scope>NUCLEOTIDE SEQUENCE [LARGE SCALE GENOMIC DNA]</scope>
    <source>
        <strain evidence="2 3">DSM 442</strain>
    </source>
</reference>
<evidence type="ECO:0000313" key="2">
    <source>
        <dbReference type="EMBL" id="EST11964.1"/>
    </source>
</evidence>
<name>V6J5G3_9BACL</name>
<dbReference type="Proteomes" id="UP000018296">
    <property type="component" value="Unassembled WGS sequence"/>
</dbReference>
<dbReference type="AlphaFoldDB" id="V6J5G3"/>
<proteinExistence type="predicted"/>
<dbReference type="STRING" id="1395513.P343_08980"/>